<keyword evidence="7" id="KW-1185">Reference proteome</keyword>
<dbReference type="InterPro" id="IPR001789">
    <property type="entry name" value="Sig_transdc_resp-reg_receiver"/>
</dbReference>
<dbReference type="SMART" id="SM00448">
    <property type="entry name" value="REC"/>
    <property type="match status" value="1"/>
</dbReference>
<feature type="modified residue" description="4-aspartylphosphate" evidence="3">
    <location>
        <position position="70"/>
    </location>
</feature>
<dbReference type="Pfam" id="PF04397">
    <property type="entry name" value="LytTR"/>
    <property type="match status" value="1"/>
</dbReference>
<feature type="domain" description="HTH LytTR-type" evidence="5">
    <location>
        <begin position="148"/>
        <end position="255"/>
    </location>
</feature>
<evidence type="ECO:0000256" key="3">
    <source>
        <dbReference type="PROSITE-ProRule" id="PRU00169"/>
    </source>
</evidence>
<feature type="domain" description="Response regulatory" evidence="4">
    <location>
        <begin position="19"/>
        <end position="133"/>
    </location>
</feature>
<evidence type="ECO:0000259" key="5">
    <source>
        <dbReference type="PROSITE" id="PS50930"/>
    </source>
</evidence>
<evidence type="ECO:0000313" key="6">
    <source>
        <dbReference type="EMBL" id="RRK31037.1"/>
    </source>
</evidence>
<evidence type="ECO:0000256" key="2">
    <source>
        <dbReference type="ARBA" id="ARBA00024867"/>
    </source>
</evidence>
<dbReference type="PROSITE" id="PS50110">
    <property type="entry name" value="RESPONSE_REGULATORY"/>
    <property type="match status" value="1"/>
</dbReference>
<dbReference type="GO" id="GO:0000156">
    <property type="term" value="F:phosphorelay response regulator activity"/>
    <property type="evidence" value="ECO:0007669"/>
    <property type="project" value="InterPro"/>
</dbReference>
<dbReference type="InterPro" id="IPR046947">
    <property type="entry name" value="LytR-like"/>
</dbReference>
<evidence type="ECO:0000256" key="1">
    <source>
        <dbReference type="ARBA" id="ARBA00018672"/>
    </source>
</evidence>
<dbReference type="Gene3D" id="2.40.50.1020">
    <property type="entry name" value="LytTr DNA-binding domain"/>
    <property type="match status" value="1"/>
</dbReference>
<protein>
    <recommendedName>
        <fullName evidence="1">Stage 0 sporulation protein A homolog</fullName>
    </recommendedName>
</protein>
<accession>A0A3R8R310</accession>
<dbReference type="Proteomes" id="UP000274920">
    <property type="component" value="Unassembled WGS sequence"/>
</dbReference>
<dbReference type="InterPro" id="IPR007492">
    <property type="entry name" value="LytTR_DNA-bd_dom"/>
</dbReference>
<proteinExistence type="predicted"/>
<name>A0A3R8R310_9FIRM</name>
<sequence>MLLQKVREGQVTMKRIPIRVLLVDDEPLVLEQLRQRFLNWQGFEVAGAVRSMEEAVTFLQTEEVQLAFLDIQMKGKNGFALASYIRKYFPQILMVFLTGHAGFALEGYDYEPVDFLVKPIINERFAQTLKRVERKLAGISDETRKLRIGFYTDKGYCLYDVENILYLEKEERKVSIVDKSGEGVRSGNSMQEMEEILTDYGFFRCHQSYLVPLSEILGIEQERFGRAYRLSLRGTDKKIPLSRRRYYELKEILQRQGTRIY</sequence>
<keyword evidence="3" id="KW-0597">Phosphoprotein</keyword>
<reference evidence="6" key="1">
    <citation type="submission" date="2018-10" db="EMBL/GenBank/DDBJ databases">
        <title>Schaedlerella arabinophila gen. nov. sp. nov., isolated from the mouse intestinal tract and comparative analysis with the genome of the closely related altered Schaedler flora strain ASF502.</title>
        <authorList>
            <person name="Miyake S."/>
            <person name="Soh M."/>
            <person name="Seedorf H."/>
        </authorList>
    </citation>
    <scope>NUCLEOTIDE SEQUENCE [LARGE SCALE GENOMIC DNA]</scope>
    <source>
        <strain evidence="6">DSM 106076</strain>
    </source>
</reference>
<gene>
    <name evidence="6" type="ORF">EBB54_06360</name>
</gene>
<keyword evidence="6" id="KW-0238">DNA-binding</keyword>
<comment type="function">
    <text evidence="2">May play the central regulatory role in sporulation. It may be an element of the effector pathway responsible for the activation of sporulation genes in response to nutritional stress. Spo0A may act in concert with spo0H (a sigma factor) to control the expression of some genes that are critical to the sporulation process.</text>
</comment>
<dbReference type="PROSITE" id="PS50930">
    <property type="entry name" value="HTH_LYTTR"/>
    <property type="match status" value="1"/>
</dbReference>
<dbReference type="Gene3D" id="3.40.50.2300">
    <property type="match status" value="1"/>
</dbReference>
<dbReference type="EMBL" id="RHJS01000002">
    <property type="protein sequence ID" value="RRK31037.1"/>
    <property type="molecule type" value="Genomic_DNA"/>
</dbReference>
<dbReference type="PANTHER" id="PTHR37299">
    <property type="entry name" value="TRANSCRIPTIONAL REGULATOR-RELATED"/>
    <property type="match status" value="1"/>
</dbReference>
<evidence type="ECO:0000313" key="7">
    <source>
        <dbReference type="Proteomes" id="UP000274920"/>
    </source>
</evidence>
<evidence type="ECO:0000259" key="4">
    <source>
        <dbReference type="PROSITE" id="PS50110"/>
    </source>
</evidence>
<dbReference type="GO" id="GO:0003677">
    <property type="term" value="F:DNA binding"/>
    <property type="evidence" value="ECO:0007669"/>
    <property type="project" value="UniProtKB-KW"/>
</dbReference>
<dbReference type="AlphaFoldDB" id="A0A3R8R310"/>
<dbReference type="SMART" id="SM00850">
    <property type="entry name" value="LytTR"/>
    <property type="match status" value="1"/>
</dbReference>
<dbReference type="SUPFAM" id="SSF52172">
    <property type="entry name" value="CheY-like"/>
    <property type="match status" value="1"/>
</dbReference>
<organism evidence="6 7">
    <name type="scientific">Schaedlerella arabinosiphila</name>
    <dbReference type="NCBI Taxonomy" id="2044587"/>
    <lineage>
        <taxon>Bacteria</taxon>
        <taxon>Bacillati</taxon>
        <taxon>Bacillota</taxon>
        <taxon>Clostridia</taxon>
        <taxon>Lachnospirales</taxon>
        <taxon>Lachnospiraceae</taxon>
        <taxon>Schaedlerella</taxon>
    </lineage>
</organism>
<dbReference type="InterPro" id="IPR011006">
    <property type="entry name" value="CheY-like_superfamily"/>
</dbReference>
<dbReference type="PANTHER" id="PTHR37299:SF1">
    <property type="entry name" value="STAGE 0 SPORULATION PROTEIN A HOMOLOG"/>
    <property type="match status" value="1"/>
</dbReference>
<comment type="caution">
    <text evidence="6">The sequence shown here is derived from an EMBL/GenBank/DDBJ whole genome shotgun (WGS) entry which is preliminary data.</text>
</comment>
<dbReference type="Pfam" id="PF00072">
    <property type="entry name" value="Response_reg"/>
    <property type="match status" value="1"/>
</dbReference>